<gene>
    <name evidence="4" type="ORF">B0T14DRAFT_132301</name>
</gene>
<dbReference type="Pfam" id="PF03061">
    <property type="entry name" value="4HBT"/>
    <property type="match status" value="1"/>
</dbReference>
<dbReference type="InterPro" id="IPR006683">
    <property type="entry name" value="Thioestr_dom"/>
</dbReference>
<accession>A0AA39X4V0</accession>
<comment type="caution">
    <text evidence="4">The sequence shown here is derived from an EMBL/GenBank/DDBJ whole genome shotgun (WGS) entry which is preliminary data.</text>
</comment>
<name>A0AA39X4V0_9PEZI</name>
<dbReference type="AlphaFoldDB" id="A0AA39X4V0"/>
<keyword evidence="2" id="KW-0378">Hydrolase</keyword>
<dbReference type="InterPro" id="IPR029069">
    <property type="entry name" value="HotDog_dom_sf"/>
</dbReference>
<dbReference type="InterPro" id="IPR003736">
    <property type="entry name" value="PAAI_dom"/>
</dbReference>
<keyword evidence="5" id="KW-1185">Reference proteome</keyword>
<reference evidence="4" key="1">
    <citation type="submission" date="2023-06" db="EMBL/GenBank/DDBJ databases">
        <title>Genome-scale phylogeny and comparative genomics of the fungal order Sordariales.</title>
        <authorList>
            <consortium name="Lawrence Berkeley National Laboratory"/>
            <person name="Hensen N."/>
            <person name="Bonometti L."/>
            <person name="Westerberg I."/>
            <person name="Brannstrom I.O."/>
            <person name="Guillou S."/>
            <person name="Cros-Aarteil S."/>
            <person name="Calhoun S."/>
            <person name="Haridas S."/>
            <person name="Kuo A."/>
            <person name="Mondo S."/>
            <person name="Pangilinan J."/>
            <person name="Riley R."/>
            <person name="Labutti K."/>
            <person name="Andreopoulos B."/>
            <person name="Lipzen A."/>
            <person name="Chen C."/>
            <person name="Yanf M."/>
            <person name="Daum C."/>
            <person name="Ng V."/>
            <person name="Clum A."/>
            <person name="Steindorff A."/>
            <person name="Ohm R."/>
            <person name="Martin F."/>
            <person name="Silar P."/>
            <person name="Natvig D."/>
            <person name="Lalanne C."/>
            <person name="Gautier V."/>
            <person name="Ament-Velasquez S.L."/>
            <person name="Kruys A."/>
            <person name="Hutchinson M.I."/>
            <person name="Powell A.J."/>
            <person name="Barry K."/>
            <person name="Miller A.N."/>
            <person name="Grigoriev I.V."/>
            <person name="Debuchy R."/>
            <person name="Gladieux P."/>
            <person name="Thoren M.H."/>
            <person name="Johannesson H."/>
        </authorList>
    </citation>
    <scope>NUCLEOTIDE SEQUENCE</scope>
    <source>
        <strain evidence="4">CBS 606.72</strain>
    </source>
</reference>
<dbReference type="Gene3D" id="3.10.129.10">
    <property type="entry name" value="Hotdog Thioesterase"/>
    <property type="match status" value="1"/>
</dbReference>
<proteinExistence type="inferred from homology"/>
<comment type="similarity">
    <text evidence="1">Belongs to the thioesterase PaaI family.</text>
</comment>
<evidence type="ECO:0000313" key="5">
    <source>
        <dbReference type="Proteomes" id="UP001175000"/>
    </source>
</evidence>
<protein>
    <submittedName>
        <fullName evidence="4">HotDog domain-containing protein</fullName>
    </submittedName>
</protein>
<evidence type="ECO:0000256" key="1">
    <source>
        <dbReference type="ARBA" id="ARBA00008324"/>
    </source>
</evidence>
<dbReference type="PANTHER" id="PTHR21660">
    <property type="entry name" value="THIOESTERASE SUPERFAMILY MEMBER-RELATED"/>
    <property type="match status" value="1"/>
</dbReference>
<evidence type="ECO:0000259" key="3">
    <source>
        <dbReference type="Pfam" id="PF03061"/>
    </source>
</evidence>
<dbReference type="CDD" id="cd03443">
    <property type="entry name" value="PaaI_thioesterase"/>
    <property type="match status" value="1"/>
</dbReference>
<feature type="domain" description="Thioesterase" evidence="3">
    <location>
        <begin position="73"/>
        <end position="149"/>
    </location>
</feature>
<dbReference type="NCBIfam" id="TIGR00369">
    <property type="entry name" value="unchar_dom_1"/>
    <property type="match status" value="1"/>
</dbReference>
<dbReference type="GO" id="GO:0047617">
    <property type="term" value="F:fatty acyl-CoA hydrolase activity"/>
    <property type="evidence" value="ECO:0007669"/>
    <property type="project" value="InterPro"/>
</dbReference>
<dbReference type="InterPro" id="IPR039298">
    <property type="entry name" value="ACOT13"/>
</dbReference>
<organism evidence="4 5">
    <name type="scientific">Immersiella caudata</name>
    <dbReference type="NCBI Taxonomy" id="314043"/>
    <lineage>
        <taxon>Eukaryota</taxon>
        <taxon>Fungi</taxon>
        <taxon>Dikarya</taxon>
        <taxon>Ascomycota</taxon>
        <taxon>Pezizomycotina</taxon>
        <taxon>Sordariomycetes</taxon>
        <taxon>Sordariomycetidae</taxon>
        <taxon>Sordariales</taxon>
        <taxon>Lasiosphaeriaceae</taxon>
        <taxon>Immersiella</taxon>
    </lineage>
</organism>
<evidence type="ECO:0000313" key="4">
    <source>
        <dbReference type="EMBL" id="KAK0627235.1"/>
    </source>
</evidence>
<dbReference type="PANTHER" id="PTHR21660:SF1">
    <property type="entry name" value="ACYL-COENZYME A THIOESTERASE 13"/>
    <property type="match status" value="1"/>
</dbReference>
<dbReference type="EMBL" id="JAULSU010000002">
    <property type="protein sequence ID" value="KAK0627235.1"/>
    <property type="molecule type" value="Genomic_DNA"/>
</dbReference>
<dbReference type="Proteomes" id="UP001175000">
    <property type="component" value="Unassembled WGS sequence"/>
</dbReference>
<sequence>MALNKKQTEGSEFAIGEARARDMFDQTKDLAKHDLEYTNPLMPHLTLLSTSLTPTPRCIFLYTVQQEHTNRVNTLHGGCIATLFDYCTSVVICLVSKPGFWEFVGVSRTLNTTYLRPAEVGAEVEIVCELVAIGRQLCQLRGTMRRRGEEGEVFATCEHGKFNMDSRGKL</sequence>
<dbReference type="SUPFAM" id="SSF54637">
    <property type="entry name" value="Thioesterase/thiol ester dehydrase-isomerase"/>
    <property type="match status" value="1"/>
</dbReference>
<evidence type="ECO:0000256" key="2">
    <source>
        <dbReference type="ARBA" id="ARBA00022801"/>
    </source>
</evidence>